<accession>A0A0D0BIY1</accession>
<feature type="chain" id="PRO_5002219531" evidence="1">
    <location>
        <begin position="21"/>
        <end position="190"/>
    </location>
</feature>
<reference evidence="2 3" key="1">
    <citation type="submission" date="2014-04" db="EMBL/GenBank/DDBJ databases">
        <title>Evolutionary Origins and Diversification of the Mycorrhizal Mutualists.</title>
        <authorList>
            <consortium name="DOE Joint Genome Institute"/>
            <consortium name="Mycorrhizal Genomics Consortium"/>
            <person name="Kohler A."/>
            <person name="Kuo A."/>
            <person name="Nagy L.G."/>
            <person name="Floudas D."/>
            <person name="Copeland A."/>
            <person name="Barry K.W."/>
            <person name="Cichocki N."/>
            <person name="Veneault-Fourrey C."/>
            <person name="LaButti K."/>
            <person name="Lindquist E.A."/>
            <person name="Lipzen A."/>
            <person name="Lundell T."/>
            <person name="Morin E."/>
            <person name="Murat C."/>
            <person name="Riley R."/>
            <person name="Ohm R."/>
            <person name="Sun H."/>
            <person name="Tunlid A."/>
            <person name="Henrissat B."/>
            <person name="Grigoriev I.V."/>
            <person name="Hibbett D.S."/>
            <person name="Martin F."/>
        </authorList>
    </citation>
    <scope>NUCLEOTIDE SEQUENCE [LARGE SCALE GENOMIC DNA]</scope>
    <source>
        <strain evidence="2 3">FD-317 M1</strain>
    </source>
</reference>
<dbReference type="AlphaFoldDB" id="A0A0D0BIY1"/>
<proteinExistence type="predicted"/>
<feature type="signal peptide" evidence="1">
    <location>
        <begin position="1"/>
        <end position="20"/>
    </location>
</feature>
<evidence type="ECO:0000256" key="1">
    <source>
        <dbReference type="SAM" id="SignalP"/>
    </source>
</evidence>
<gene>
    <name evidence="2" type="ORF">GYMLUDRAFT_241285</name>
</gene>
<evidence type="ECO:0000313" key="3">
    <source>
        <dbReference type="Proteomes" id="UP000053593"/>
    </source>
</evidence>
<dbReference type="HOGENOM" id="CLU_107676_0_0_1"/>
<dbReference type="Proteomes" id="UP000053593">
    <property type="component" value="Unassembled WGS sequence"/>
</dbReference>
<dbReference type="EMBL" id="KN834762">
    <property type="protein sequence ID" value="KIK64070.1"/>
    <property type="molecule type" value="Genomic_DNA"/>
</dbReference>
<keyword evidence="1" id="KW-0732">Signal</keyword>
<keyword evidence="3" id="KW-1185">Reference proteome</keyword>
<sequence length="190" mass="20489">MKLIATLTFALTSAAVLVAAAPTTGDVTPYICPDQVLVSETYIGEDKHVKLQTFTCPLATESKVMPAKRDLESRQTNVCGNTCQTFCFPPSGGGPNPNDCHVIANALRFDSQNIGALFEIGSGTNNTVALQYSSCLSFYVNQDPFDQLYCRTAWAGVIDWVAPNCQATQNAHGGLCVATDQQFFIQVQHS</sequence>
<protein>
    <submittedName>
        <fullName evidence="2">Uncharacterized protein</fullName>
    </submittedName>
</protein>
<organism evidence="2 3">
    <name type="scientific">Collybiopsis luxurians FD-317 M1</name>
    <dbReference type="NCBI Taxonomy" id="944289"/>
    <lineage>
        <taxon>Eukaryota</taxon>
        <taxon>Fungi</taxon>
        <taxon>Dikarya</taxon>
        <taxon>Basidiomycota</taxon>
        <taxon>Agaricomycotina</taxon>
        <taxon>Agaricomycetes</taxon>
        <taxon>Agaricomycetidae</taxon>
        <taxon>Agaricales</taxon>
        <taxon>Marasmiineae</taxon>
        <taxon>Omphalotaceae</taxon>
        <taxon>Collybiopsis</taxon>
        <taxon>Collybiopsis luxurians</taxon>
    </lineage>
</organism>
<evidence type="ECO:0000313" key="2">
    <source>
        <dbReference type="EMBL" id="KIK64070.1"/>
    </source>
</evidence>
<name>A0A0D0BIY1_9AGAR</name>
<dbReference type="OrthoDB" id="3226519at2759"/>